<comment type="similarity">
    <text evidence="1">Belongs to the BCP1 family.</text>
</comment>
<evidence type="ECO:0000256" key="1">
    <source>
        <dbReference type="ARBA" id="ARBA00006781"/>
    </source>
</evidence>
<feature type="compositionally biased region" description="Polar residues" evidence="2">
    <location>
        <begin position="1"/>
        <end position="10"/>
    </location>
</feature>
<accession>A0A2P6NSE6</accession>
<sequence>MPKKSAGSSEIQEKKGIGQLFESFETDTSQGLKEEKVKKVEKEEKEKKPKKAADVSVEKKVNKRKSEEKKIIEEPEESKPEKKKKKVEKEEVVEEEEEQEDEDKEDEEDGDEEEVDIDFDLKEIVDTDFHPLKSLLKNYLADALFDSSGFIDLILAQNVIGSTIKVDQDEAVTLGLITMLSLSHHKKQECVKQFISYITSHCPQQHKKKLDKVLDEKKVGLLVNERMVNVPLELAPPLHQILYDDIEKAKKDSPAEFTVDYLIMLSKSCSLTEEAEEALVQETLGKKAKKSNSESDNRQRFHLKAEDELYIKAADFSFDFLLPSTAEGEDQPLMNGDAQVYRHIIVIPYKKAVSVSQTISALIE</sequence>
<dbReference type="PANTHER" id="PTHR13261:SF0">
    <property type="entry name" value="BRCA2 AND CDKN1A-INTERACTING PROTEIN"/>
    <property type="match status" value="1"/>
</dbReference>
<feature type="compositionally biased region" description="Acidic residues" evidence="2">
    <location>
        <begin position="91"/>
        <end position="115"/>
    </location>
</feature>
<evidence type="ECO:0008006" key="5">
    <source>
        <dbReference type="Google" id="ProtNLM"/>
    </source>
</evidence>
<dbReference type="Proteomes" id="UP000241769">
    <property type="component" value="Unassembled WGS sequence"/>
</dbReference>
<reference evidence="3 4" key="1">
    <citation type="journal article" date="2018" name="Genome Biol. Evol.">
        <title>Multiple Roots of Fruiting Body Formation in Amoebozoa.</title>
        <authorList>
            <person name="Hillmann F."/>
            <person name="Forbes G."/>
            <person name="Novohradska S."/>
            <person name="Ferling I."/>
            <person name="Riege K."/>
            <person name="Groth M."/>
            <person name="Westermann M."/>
            <person name="Marz M."/>
            <person name="Spaller T."/>
            <person name="Winckler T."/>
            <person name="Schaap P."/>
            <person name="Glockner G."/>
        </authorList>
    </citation>
    <scope>NUCLEOTIDE SEQUENCE [LARGE SCALE GENOMIC DNA]</scope>
    <source>
        <strain evidence="3 4">Jena</strain>
    </source>
</reference>
<dbReference type="GO" id="GO:0005634">
    <property type="term" value="C:nucleus"/>
    <property type="evidence" value="ECO:0007669"/>
    <property type="project" value="TreeGrafter"/>
</dbReference>
<dbReference type="PANTHER" id="PTHR13261">
    <property type="entry name" value="BRCA2 AND CDKN1A INTERACTING PROTEIN"/>
    <property type="match status" value="1"/>
</dbReference>
<evidence type="ECO:0000313" key="4">
    <source>
        <dbReference type="Proteomes" id="UP000241769"/>
    </source>
</evidence>
<keyword evidence="4" id="KW-1185">Reference proteome</keyword>
<feature type="region of interest" description="Disordered" evidence="2">
    <location>
        <begin position="1"/>
        <end position="115"/>
    </location>
</feature>
<evidence type="ECO:0000313" key="3">
    <source>
        <dbReference type="EMBL" id="PRP86881.1"/>
    </source>
</evidence>
<gene>
    <name evidence="3" type="ORF">PROFUN_03629</name>
</gene>
<dbReference type="Pfam" id="PF13862">
    <property type="entry name" value="BCCIP"/>
    <property type="match status" value="1"/>
</dbReference>
<comment type="caution">
    <text evidence="3">The sequence shown here is derived from an EMBL/GenBank/DDBJ whole genome shotgun (WGS) entry which is preliminary data.</text>
</comment>
<dbReference type="InParanoid" id="A0A2P6NSE6"/>
<dbReference type="OrthoDB" id="27543at2759"/>
<protein>
    <recommendedName>
        <fullName evidence="5">Protein BCCIP homolog</fullName>
    </recommendedName>
</protein>
<dbReference type="InterPro" id="IPR025602">
    <property type="entry name" value="BCP1_family"/>
</dbReference>
<evidence type="ECO:0000256" key="2">
    <source>
        <dbReference type="SAM" id="MobiDB-lite"/>
    </source>
</evidence>
<name>A0A2P6NSE6_9EUKA</name>
<dbReference type="STRING" id="1890364.A0A2P6NSE6"/>
<feature type="compositionally biased region" description="Basic and acidic residues" evidence="2">
    <location>
        <begin position="32"/>
        <end position="80"/>
    </location>
</feature>
<proteinExistence type="inferred from homology"/>
<organism evidence="3 4">
    <name type="scientific">Planoprotostelium fungivorum</name>
    <dbReference type="NCBI Taxonomy" id="1890364"/>
    <lineage>
        <taxon>Eukaryota</taxon>
        <taxon>Amoebozoa</taxon>
        <taxon>Evosea</taxon>
        <taxon>Variosea</taxon>
        <taxon>Cavosteliida</taxon>
        <taxon>Cavosteliaceae</taxon>
        <taxon>Planoprotostelium</taxon>
    </lineage>
</organism>
<dbReference type="EMBL" id="MDYQ01000025">
    <property type="protein sequence ID" value="PRP86881.1"/>
    <property type="molecule type" value="Genomic_DNA"/>
</dbReference>
<dbReference type="AlphaFoldDB" id="A0A2P6NSE6"/>